<dbReference type="GO" id="GO:0003677">
    <property type="term" value="F:DNA binding"/>
    <property type="evidence" value="ECO:0007669"/>
    <property type="project" value="UniProtKB-KW"/>
</dbReference>
<evidence type="ECO:0000313" key="6">
    <source>
        <dbReference type="Proteomes" id="UP000182762"/>
    </source>
</evidence>
<dbReference type="SUPFAM" id="SSF46785">
    <property type="entry name" value="Winged helix' DNA-binding domain"/>
    <property type="match status" value="1"/>
</dbReference>
<dbReference type="InterPro" id="IPR036388">
    <property type="entry name" value="WH-like_DNA-bd_sf"/>
</dbReference>
<accession>A0A1I6BSH4</accession>
<dbReference type="Pfam" id="PF00392">
    <property type="entry name" value="GntR"/>
    <property type="match status" value="1"/>
</dbReference>
<dbReference type="InterPro" id="IPR011711">
    <property type="entry name" value="GntR_C"/>
</dbReference>
<dbReference type="Pfam" id="PF07729">
    <property type="entry name" value="FCD"/>
    <property type="match status" value="1"/>
</dbReference>
<dbReference type="SMART" id="SM00895">
    <property type="entry name" value="FCD"/>
    <property type="match status" value="1"/>
</dbReference>
<keyword evidence="2 5" id="KW-0238">DNA-binding</keyword>
<dbReference type="PROSITE" id="PS50949">
    <property type="entry name" value="HTH_GNTR"/>
    <property type="match status" value="1"/>
</dbReference>
<dbReference type="Gene3D" id="1.20.120.530">
    <property type="entry name" value="GntR ligand-binding domain-like"/>
    <property type="match status" value="1"/>
</dbReference>
<evidence type="ECO:0000256" key="2">
    <source>
        <dbReference type="ARBA" id="ARBA00023125"/>
    </source>
</evidence>
<feature type="domain" description="HTH gntR-type" evidence="4">
    <location>
        <begin position="11"/>
        <end position="78"/>
    </location>
</feature>
<dbReference type="Proteomes" id="UP000182762">
    <property type="component" value="Unassembled WGS sequence"/>
</dbReference>
<dbReference type="SUPFAM" id="SSF48008">
    <property type="entry name" value="GntR ligand-binding domain-like"/>
    <property type="match status" value="1"/>
</dbReference>
<dbReference type="InterPro" id="IPR008920">
    <property type="entry name" value="TF_FadR/GntR_C"/>
</dbReference>
<dbReference type="CDD" id="cd07377">
    <property type="entry name" value="WHTH_GntR"/>
    <property type="match status" value="1"/>
</dbReference>
<keyword evidence="1" id="KW-0805">Transcription regulation</keyword>
<keyword evidence="6" id="KW-1185">Reference proteome</keyword>
<evidence type="ECO:0000313" key="5">
    <source>
        <dbReference type="EMBL" id="SFQ83876.1"/>
    </source>
</evidence>
<dbReference type="PANTHER" id="PTHR43537:SF24">
    <property type="entry name" value="GLUCONATE OPERON TRANSCRIPTIONAL REPRESSOR"/>
    <property type="match status" value="1"/>
</dbReference>
<evidence type="ECO:0000256" key="3">
    <source>
        <dbReference type="ARBA" id="ARBA00023163"/>
    </source>
</evidence>
<keyword evidence="3" id="KW-0804">Transcription</keyword>
<dbReference type="InterPro" id="IPR000524">
    <property type="entry name" value="Tscrpt_reg_HTH_GntR"/>
</dbReference>
<evidence type="ECO:0000259" key="4">
    <source>
        <dbReference type="PROSITE" id="PS50949"/>
    </source>
</evidence>
<evidence type="ECO:0000256" key="1">
    <source>
        <dbReference type="ARBA" id="ARBA00023015"/>
    </source>
</evidence>
<dbReference type="SMART" id="SM00345">
    <property type="entry name" value="HTH_GNTR"/>
    <property type="match status" value="1"/>
</dbReference>
<organism evidence="5 6">
    <name type="scientific">Priestia endophytica DSM 13796</name>
    <dbReference type="NCBI Taxonomy" id="1121089"/>
    <lineage>
        <taxon>Bacteria</taxon>
        <taxon>Bacillati</taxon>
        <taxon>Bacillota</taxon>
        <taxon>Bacilli</taxon>
        <taxon>Bacillales</taxon>
        <taxon>Bacillaceae</taxon>
        <taxon>Priestia</taxon>
    </lineage>
</organism>
<dbReference type="GeneID" id="93712685"/>
<dbReference type="InterPro" id="IPR036390">
    <property type="entry name" value="WH_DNA-bd_sf"/>
</dbReference>
<reference evidence="5 6" key="1">
    <citation type="submission" date="2016-10" db="EMBL/GenBank/DDBJ databases">
        <authorList>
            <person name="Varghese N."/>
            <person name="Submissions S."/>
        </authorList>
    </citation>
    <scope>NUCLEOTIDE SEQUENCE [LARGE SCALE GENOMIC DNA]</scope>
    <source>
        <strain evidence="5 6">DSM 13796</strain>
    </source>
</reference>
<proteinExistence type="predicted"/>
<name>A0A1I6BSH4_9BACI</name>
<dbReference type="EMBL" id="FOXX01000013">
    <property type="protein sequence ID" value="SFQ83876.1"/>
    <property type="molecule type" value="Genomic_DNA"/>
</dbReference>
<dbReference type="Gene3D" id="1.10.10.10">
    <property type="entry name" value="Winged helix-like DNA-binding domain superfamily/Winged helix DNA-binding domain"/>
    <property type="match status" value="1"/>
</dbReference>
<sequence>MTLFKISHQRKTLGDSIYAHLRNEIISLRLKPGEMIYENEVASDFGVSRTPVREAFRLLVNEEFIEILPQKGARISYISTKKVKEAWFVRESLEISAFKKVAIDWNNEEERFQKMYKSIVENLEEQRQASRKQDYVEFFRLDEVYHKIVMEEVDNATLLSFINRLRGHVNRLRYLEFYDRKDTNRITDDHQAIFDALINKNPARVEDLLTKHLRQSPNYLQNVIDKHPDYFQLD</sequence>
<protein>
    <submittedName>
        <fullName evidence="5">DNA-binding transcriptional regulator, GntR family</fullName>
    </submittedName>
</protein>
<gene>
    <name evidence="5" type="ORF">SAMN02745910_04120</name>
</gene>
<dbReference type="PANTHER" id="PTHR43537">
    <property type="entry name" value="TRANSCRIPTIONAL REGULATOR, GNTR FAMILY"/>
    <property type="match status" value="1"/>
</dbReference>
<dbReference type="RefSeq" id="WP_061802567.1">
    <property type="nucleotide sequence ID" value="NZ_FOXX01000013.1"/>
</dbReference>
<comment type="caution">
    <text evidence="5">The sequence shown here is derived from an EMBL/GenBank/DDBJ whole genome shotgun (WGS) entry which is preliminary data.</text>
</comment>